<dbReference type="PANTHER" id="PTHR42996">
    <property type="entry name" value="PHOSPHATE-BINDING PROTEIN PSTS"/>
    <property type="match status" value="1"/>
</dbReference>
<keyword evidence="7" id="KW-0732">Signal</keyword>
<evidence type="ECO:0000256" key="7">
    <source>
        <dbReference type="SAM" id="SignalP"/>
    </source>
</evidence>
<keyword evidence="10" id="KW-1185">Reference proteome</keyword>
<evidence type="ECO:0000256" key="4">
    <source>
        <dbReference type="ARBA" id="ARBA00022448"/>
    </source>
</evidence>
<evidence type="ECO:0000313" key="9">
    <source>
        <dbReference type="EMBL" id="SKB28557.1"/>
    </source>
</evidence>
<dbReference type="InterPro" id="IPR024370">
    <property type="entry name" value="PBP_domain"/>
</dbReference>
<evidence type="ECO:0000313" key="10">
    <source>
        <dbReference type="Proteomes" id="UP000191055"/>
    </source>
</evidence>
<dbReference type="PIRSF" id="PIRSF002756">
    <property type="entry name" value="PstS"/>
    <property type="match status" value="1"/>
</dbReference>
<evidence type="ECO:0000256" key="5">
    <source>
        <dbReference type="ARBA" id="ARBA00022592"/>
    </source>
</evidence>
<dbReference type="PANTHER" id="PTHR42996:SF1">
    <property type="entry name" value="PHOSPHATE-BINDING PROTEIN PSTS"/>
    <property type="match status" value="1"/>
</dbReference>
<dbReference type="SUPFAM" id="SSF53850">
    <property type="entry name" value="Periplasmic binding protein-like II"/>
    <property type="match status" value="1"/>
</dbReference>
<evidence type="ECO:0000256" key="1">
    <source>
        <dbReference type="ARBA" id="ARBA00002841"/>
    </source>
</evidence>
<dbReference type="AlphaFoldDB" id="A0A1T5A1C3"/>
<dbReference type="STRING" id="889453.SAMN03080601_00007"/>
<dbReference type="NCBIfam" id="TIGR00975">
    <property type="entry name" value="3a0107s03"/>
    <property type="match status" value="1"/>
</dbReference>
<feature type="domain" description="PBP" evidence="8">
    <location>
        <begin position="43"/>
        <end position="332"/>
    </location>
</feature>
<comment type="similarity">
    <text evidence="2 6">Belongs to the PstS family.</text>
</comment>
<dbReference type="InterPro" id="IPR050962">
    <property type="entry name" value="Phosphate-bind_PstS"/>
</dbReference>
<evidence type="ECO:0000256" key="2">
    <source>
        <dbReference type="ARBA" id="ARBA00008725"/>
    </source>
</evidence>
<sequence>MQKRNLRNVLPFMVILLSMAVLSACGGRSGSETSEERRAARAQRVDILGAGATFPAPLVTAMADEYRQATNGRITINYQSIGSGGGIRQFIEQTIMFGMSEAFLSDEVMADIEAKTGGKAFNMPITLADVVPTYNLPGITKGLVFNSEILVDIYLGKITRWNDAKIKALNPDVNLPNIPITVVHRSDGSGTTNIWTSYLTRVSDEWKNRVGMGTSVNWPVGVGGNGNEGVAGVVINTPGAIGYNSLSYALLNNMSFGYVKNAAGNIIEPTYAATTEAANIELPADTRILFTNTPAPNGYPIAGFAWMLVYQNLEKNNAISNQSEAEELIEFLVWSITEGQELSEGLGFARLPDAAIERNIEMIKQLKWNGELIGTKVLDRVLSL</sequence>
<keyword evidence="4 6" id="KW-0813">Transport</keyword>
<dbReference type="GO" id="GO:0035435">
    <property type="term" value="P:phosphate ion transmembrane transport"/>
    <property type="evidence" value="ECO:0007669"/>
    <property type="project" value="InterPro"/>
</dbReference>
<dbReference type="GO" id="GO:0043190">
    <property type="term" value="C:ATP-binding cassette (ABC) transporter complex"/>
    <property type="evidence" value="ECO:0007669"/>
    <property type="project" value="InterPro"/>
</dbReference>
<evidence type="ECO:0000256" key="6">
    <source>
        <dbReference type="PIRNR" id="PIRNR002756"/>
    </source>
</evidence>
<proteinExistence type="inferred from homology"/>
<dbReference type="Pfam" id="PF12849">
    <property type="entry name" value="PBP_like_2"/>
    <property type="match status" value="1"/>
</dbReference>
<keyword evidence="5 6" id="KW-0592">Phosphate transport</keyword>
<evidence type="ECO:0000256" key="3">
    <source>
        <dbReference type="ARBA" id="ARBA00011529"/>
    </source>
</evidence>
<evidence type="ECO:0000259" key="8">
    <source>
        <dbReference type="Pfam" id="PF12849"/>
    </source>
</evidence>
<dbReference type="PROSITE" id="PS51257">
    <property type="entry name" value="PROKAR_LIPOPROTEIN"/>
    <property type="match status" value="1"/>
</dbReference>
<reference evidence="9 10" key="1">
    <citation type="submission" date="2017-02" db="EMBL/GenBank/DDBJ databases">
        <authorList>
            <person name="Peterson S.W."/>
        </authorList>
    </citation>
    <scope>NUCLEOTIDE SEQUENCE [LARGE SCALE GENOMIC DNA]</scope>
    <source>
        <strain evidence="9 10">DSM 24412</strain>
    </source>
</reference>
<dbReference type="EMBL" id="FUYV01000001">
    <property type="protein sequence ID" value="SKB28557.1"/>
    <property type="molecule type" value="Genomic_DNA"/>
</dbReference>
<feature type="chain" id="PRO_5012639998" description="Phosphate-binding protein" evidence="7">
    <location>
        <begin position="24"/>
        <end position="384"/>
    </location>
</feature>
<organism evidence="9 10">
    <name type="scientific">Alkalitalea saponilacus</name>
    <dbReference type="NCBI Taxonomy" id="889453"/>
    <lineage>
        <taxon>Bacteria</taxon>
        <taxon>Pseudomonadati</taxon>
        <taxon>Bacteroidota</taxon>
        <taxon>Bacteroidia</taxon>
        <taxon>Marinilabiliales</taxon>
        <taxon>Marinilabiliaceae</taxon>
        <taxon>Alkalitalea</taxon>
    </lineage>
</organism>
<dbReference type="InterPro" id="IPR005673">
    <property type="entry name" value="ABC_phos-bd_PstS"/>
</dbReference>
<name>A0A1T5A1C3_9BACT</name>
<dbReference type="Proteomes" id="UP000191055">
    <property type="component" value="Unassembled WGS sequence"/>
</dbReference>
<dbReference type="Gene3D" id="3.40.190.10">
    <property type="entry name" value="Periplasmic binding protein-like II"/>
    <property type="match status" value="2"/>
</dbReference>
<dbReference type="RefSeq" id="WP_198314241.1">
    <property type="nucleotide sequence ID" value="NZ_CP021904.1"/>
</dbReference>
<accession>A0A1T5A1C3</accession>
<dbReference type="GO" id="GO:0042301">
    <property type="term" value="F:phosphate ion binding"/>
    <property type="evidence" value="ECO:0007669"/>
    <property type="project" value="InterPro"/>
</dbReference>
<feature type="signal peptide" evidence="7">
    <location>
        <begin position="1"/>
        <end position="23"/>
    </location>
</feature>
<gene>
    <name evidence="9" type="ORF">SAMN03080601_00007</name>
</gene>
<comment type="function">
    <text evidence="1">Part of the ABC transporter complex PstSACB involved in phosphate import.</text>
</comment>
<comment type="subunit">
    <text evidence="3">The complex is composed of two ATP-binding proteins (PstB), two transmembrane proteins (PstC and PstA) and a solute-binding protein (PstS).</text>
</comment>
<protein>
    <recommendedName>
        <fullName evidence="6">Phosphate-binding protein</fullName>
    </recommendedName>
</protein>
<dbReference type="CDD" id="cd13565">
    <property type="entry name" value="PBP2_PstS"/>
    <property type="match status" value="1"/>
</dbReference>